<dbReference type="EMBL" id="JBEPMB010000001">
    <property type="protein sequence ID" value="MET3612650.1"/>
    <property type="molecule type" value="Genomic_DNA"/>
</dbReference>
<feature type="transmembrane region" description="Helical" evidence="5">
    <location>
        <begin position="206"/>
        <end position="226"/>
    </location>
</feature>
<feature type="transmembrane region" description="Helical" evidence="5">
    <location>
        <begin position="182"/>
        <end position="200"/>
    </location>
</feature>
<comment type="subcellular location">
    <subcellularLocation>
        <location evidence="5">Cell membrane</location>
        <topology evidence="5">Multi-pass membrane protein</topology>
    </subcellularLocation>
    <subcellularLocation>
        <location evidence="1">Membrane</location>
        <topology evidence="1">Multi-pass membrane protein</topology>
    </subcellularLocation>
</comment>
<dbReference type="InterPro" id="IPR051598">
    <property type="entry name" value="TSUP/Inactive_protease-like"/>
</dbReference>
<keyword evidence="2 5" id="KW-0812">Transmembrane</keyword>
<keyword evidence="5" id="KW-1003">Cell membrane</keyword>
<evidence type="ECO:0000256" key="2">
    <source>
        <dbReference type="ARBA" id="ARBA00022692"/>
    </source>
</evidence>
<dbReference type="PANTHER" id="PTHR43701:SF2">
    <property type="entry name" value="MEMBRANE TRANSPORTER PROTEIN YJNA-RELATED"/>
    <property type="match status" value="1"/>
</dbReference>
<feature type="transmembrane region" description="Helical" evidence="5">
    <location>
        <begin position="96"/>
        <end position="117"/>
    </location>
</feature>
<accession>A0ABV2IY16</accession>
<evidence type="ECO:0000256" key="4">
    <source>
        <dbReference type="ARBA" id="ARBA00023136"/>
    </source>
</evidence>
<dbReference type="PANTHER" id="PTHR43701">
    <property type="entry name" value="MEMBRANE TRANSPORTER PROTEIN MJ0441-RELATED"/>
    <property type="match status" value="1"/>
</dbReference>
<keyword evidence="3 5" id="KW-1133">Transmembrane helix</keyword>
<evidence type="ECO:0000313" key="6">
    <source>
        <dbReference type="EMBL" id="MET3612650.1"/>
    </source>
</evidence>
<sequence>MSGLVVGFLIGLTGVGGGSLMTPILVLVFGVHPASAVGTDLLFAAATKIVGTGIHGWKGTIDWKIVRNLAIGSVPASALTLYFISGVDHTAQSKMLTLILGVVLVIVAIVLIFRPLIVRLSLNIQRERAPLTAAQRAVATAVLGLTLGVMVTASSVGAGAMGVTILLILYPFLKLSDLVGSDIVHAVPLTLIAGAGYWYLGEVKPLMLGALLLGSIPGVIAGSLLAPRLPDHYLRPALAAVLAAAGLKMLF</sequence>
<evidence type="ECO:0000256" key="3">
    <source>
        <dbReference type="ARBA" id="ARBA00022989"/>
    </source>
</evidence>
<dbReference type="Pfam" id="PF01925">
    <property type="entry name" value="TauE"/>
    <property type="match status" value="1"/>
</dbReference>
<dbReference type="Proteomes" id="UP001549047">
    <property type="component" value="Unassembled WGS sequence"/>
</dbReference>
<protein>
    <recommendedName>
        <fullName evidence="5">Probable membrane transporter protein</fullName>
    </recommendedName>
</protein>
<evidence type="ECO:0000313" key="7">
    <source>
        <dbReference type="Proteomes" id="UP001549047"/>
    </source>
</evidence>
<keyword evidence="7" id="KW-1185">Reference proteome</keyword>
<evidence type="ECO:0000256" key="1">
    <source>
        <dbReference type="ARBA" id="ARBA00004141"/>
    </source>
</evidence>
<feature type="transmembrane region" description="Helical" evidence="5">
    <location>
        <begin position="65"/>
        <end position="84"/>
    </location>
</feature>
<comment type="similarity">
    <text evidence="5">Belongs to the 4-toluene sulfonate uptake permease (TSUP) (TC 2.A.102) family.</text>
</comment>
<comment type="caution">
    <text evidence="6">The sequence shown here is derived from an EMBL/GenBank/DDBJ whole genome shotgun (WGS) entry which is preliminary data.</text>
</comment>
<gene>
    <name evidence="6" type="ORF">ABID16_000955</name>
</gene>
<proteinExistence type="inferred from homology"/>
<evidence type="ECO:0000256" key="5">
    <source>
        <dbReference type="RuleBase" id="RU363041"/>
    </source>
</evidence>
<name>A0ABV2IY16_9HYPH</name>
<dbReference type="InterPro" id="IPR002781">
    <property type="entry name" value="TM_pro_TauE-like"/>
</dbReference>
<feature type="transmembrane region" description="Helical" evidence="5">
    <location>
        <begin position="137"/>
        <end position="170"/>
    </location>
</feature>
<reference evidence="6 7" key="1">
    <citation type="submission" date="2024-06" db="EMBL/GenBank/DDBJ databases">
        <title>Genomic Encyclopedia of Type Strains, Phase IV (KMG-IV): sequencing the most valuable type-strain genomes for metagenomic binning, comparative biology and taxonomic classification.</title>
        <authorList>
            <person name="Goeker M."/>
        </authorList>
    </citation>
    <scope>NUCLEOTIDE SEQUENCE [LARGE SCALE GENOMIC DNA]</scope>
    <source>
        <strain evidence="6 7">DSM 29780</strain>
    </source>
</reference>
<organism evidence="6 7">
    <name type="scientific">Rhizobium aquaticum</name>
    <dbReference type="NCBI Taxonomy" id="1549636"/>
    <lineage>
        <taxon>Bacteria</taxon>
        <taxon>Pseudomonadati</taxon>
        <taxon>Pseudomonadota</taxon>
        <taxon>Alphaproteobacteria</taxon>
        <taxon>Hyphomicrobiales</taxon>
        <taxon>Rhizobiaceae</taxon>
        <taxon>Rhizobium/Agrobacterium group</taxon>
        <taxon>Rhizobium</taxon>
    </lineage>
</organism>
<keyword evidence="4 5" id="KW-0472">Membrane</keyword>
<dbReference type="RefSeq" id="WP_354555205.1">
    <property type="nucleotide sequence ID" value="NZ_JBEPMB010000001.1"/>
</dbReference>